<dbReference type="EMBL" id="PDNA01000071">
    <property type="protein sequence ID" value="PGH16764.1"/>
    <property type="molecule type" value="Genomic_DNA"/>
</dbReference>
<accession>A0A2B7XY96</accession>
<comment type="caution">
    <text evidence="3">The sequence shown here is derived from an EMBL/GenBank/DDBJ whole genome shotgun (WGS) entry which is preliminary data.</text>
</comment>
<reference evidence="3 4" key="1">
    <citation type="submission" date="2017-10" db="EMBL/GenBank/DDBJ databases">
        <title>Comparative genomics in systemic dimorphic fungi from Ajellomycetaceae.</title>
        <authorList>
            <person name="Munoz J.F."/>
            <person name="Mcewen J.G."/>
            <person name="Clay O.K."/>
            <person name="Cuomo C.A."/>
        </authorList>
    </citation>
    <scope>NUCLEOTIDE SEQUENCE [LARGE SCALE GENOMIC DNA]</scope>
    <source>
        <strain evidence="3 4">UAMH7299</strain>
    </source>
</reference>
<dbReference type="Proteomes" id="UP000224634">
    <property type="component" value="Unassembled WGS sequence"/>
</dbReference>
<keyword evidence="2" id="KW-0732">Signal</keyword>
<evidence type="ECO:0000256" key="1">
    <source>
        <dbReference type="SAM" id="MobiDB-lite"/>
    </source>
</evidence>
<name>A0A2B7XY96_POLH7</name>
<protein>
    <submittedName>
        <fullName evidence="3">Uncharacterized protein</fullName>
    </submittedName>
</protein>
<feature type="signal peptide" evidence="2">
    <location>
        <begin position="1"/>
        <end position="20"/>
    </location>
</feature>
<organism evidence="3 4">
    <name type="scientific">Polytolypa hystricis (strain UAMH7299)</name>
    <dbReference type="NCBI Taxonomy" id="1447883"/>
    <lineage>
        <taxon>Eukaryota</taxon>
        <taxon>Fungi</taxon>
        <taxon>Dikarya</taxon>
        <taxon>Ascomycota</taxon>
        <taxon>Pezizomycotina</taxon>
        <taxon>Eurotiomycetes</taxon>
        <taxon>Eurotiomycetidae</taxon>
        <taxon>Onygenales</taxon>
        <taxon>Onygenales incertae sedis</taxon>
        <taxon>Polytolypa</taxon>
    </lineage>
</organism>
<proteinExistence type="predicted"/>
<feature type="region of interest" description="Disordered" evidence="1">
    <location>
        <begin position="27"/>
        <end position="60"/>
    </location>
</feature>
<dbReference type="STRING" id="1447883.A0A2B7XY96"/>
<evidence type="ECO:0000313" key="3">
    <source>
        <dbReference type="EMBL" id="PGH16764.1"/>
    </source>
</evidence>
<feature type="compositionally biased region" description="Pro residues" evidence="1">
    <location>
        <begin position="35"/>
        <end position="53"/>
    </location>
</feature>
<sequence length="260" mass="27846">MKIPLFALLLALTFSLLAFAQDGDDDSCFADDPDPVPSAPPAPAPSSSPPSPPSNGTSTTISPAAEAALIAALKTIAPATALEPCKDAAQAPGQCSSASQAAGPILRSFQKYTIESVAEKAAVVSLMVFETAEFKYQRNVFPGRPGQGTRNMQMPDFNKKYATSIEELTPILTPLSYNINATLDALVKNPDYDFGSAAWFLRNECDEGTQTALKKSDDGTMDAAWEMYLRKCVNIGIEEGAEIPEERKKYWIAAKEALKG</sequence>
<feature type="chain" id="PRO_5012970809" evidence="2">
    <location>
        <begin position="21"/>
        <end position="260"/>
    </location>
</feature>
<evidence type="ECO:0000313" key="4">
    <source>
        <dbReference type="Proteomes" id="UP000224634"/>
    </source>
</evidence>
<evidence type="ECO:0000256" key="2">
    <source>
        <dbReference type="SAM" id="SignalP"/>
    </source>
</evidence>
<keyword evidence="4" id="KW-1185">Reference proteome</keyword>
<dbReference type="AlphaFoldDB" id="A0A2B7XY96"/>
<gene>
    <name evidence="3" type="ORF">AJ80_05079</name>
</gene>
<dbReference type="OrthoDB" id="2349272at2759"/>